<protein>
    <submittedName>
        <fullName evidence="10">Similar to Tdpoz2: TD and POZ domain-containing protein 2 (Mus musculus)</fullName>
    </submittedName>
</protein>
<dbReference type="EMBL" id="CAJNRD030001120">
    <property type="protein sequence ID" value="CAG5093756.1"/>
    <property type="molecule type" value="Genomic_DNA"/>
</dbReference>
<dbReference type="SMART" id="SM00225">
    <property type="entry name" value="BTB"/>
    <property type="match status" value="2"/>
</dbReference>
<evidence type="ECO:0000256" key="3">
    <source>
        <dbReference type="ARBA" id="ARBA00022989"/>
    </source>
</evidence>
<dbReference type="PROSITE" id="PS50097">
    <property type="entry name" value="BTB"/>
    <property type="match status" value="2"/>
</dbReference>
<dbReference type="SUPFAM" id="SSF49599">
    <property type="entry name" value="TRAF domain-like"/>
    <property type="match status" value="1"/>
</dbReference>
<accession>A0A8J2HEV7</accession>
<keyword evidence="11" id="KW-1185">Reference proteome</keyword>
<feature type="domain" description="BTB" evidence="8">
    <location>
        <begin position="456"/>
        <end position="520"/>
    </location>
</feature>
<dbReference type="Gene3D" id="2.60.210.10">
    <property type="entry name" value="Apoptosis, Tumor Necrosis Factor Receptor Associated Protein 2, Chain A"/>
    <property type="match status" value="1"/>
</dbReference>
<dbReference type="GO" id="GO:0031966">
    <property type="term" value="C:mitochondrial membrane"/>
    <property type="evidence" value="ECO:0007669"/>
    <property type="project" value="UniProtKB-SubCell"/>
</dbReference>
<reference evidence="10" key="1">
    <citation type="submission" date="2021-04" db="EMBL/GenBank/DDBJ databases">
        <authorList>
            <person name="Chebbi M.A.C M."/>
        </authorList>
    </citation>
    <scope>NUCLEOTIDE SEQUENCE</scope>
</reference>
<evidence type="ECO:0000259" key="8">
    <source>
        <dbReference type="PROSITE" id="PS50097"/>
    </source>
</evidence>
<evidence type="ECO:0000256" key="2">
    <source>
        <dbReference type="ARBA" id="ARBA00022692"/>
    </source>
</evidence>
<dbReference type="SUPFAM" id="SSF54695">
    <property type="entry name" value="POZ domain"/>
    <property type="match status" value="2"/>
</dbReference>
<dbReference type="FunFam" id="3.30.710.10:FF:000159">
    <property type="entry name" value="Speckle-type POZ protein B"/>
    <property type="match status" value="1"/>
</dbReference>
<evidence type="ECO:0000256" key="1">
    <source>
        <dbReference type="ARBA" id="ARBA00004325"/>
    </source>
</evidence>
<evidence type="ECO:0000256" key="7">
    <source>
        <dbReference type="SAM" id="Phobius"/>
    </source>
</evidence>
<dbReference type="GO" id="GO:0030163">
    <property type="term" value="P:protein catabolic process"/>
    <property type="evidence" value="ECO:0007669"/>
    <property type="project" value="UniProtKB-ARBA"/>
</dbReference>
<dbReference type="InterPro" id="IPR000210">
    <property type="entry name" value="BTB/POZ_dom"/>
</dbReference>
<dbReference type="Gene3D" id="3.30.710.10">
    <property type="entry name" value="Potassium Channel Kv1.1, Chain A"/>
    <property type="match status" value="2"/>
</dbReference>
<organism evidence="10 11">
    <name type="scientific">Cotesia congregata</name>
    <name type="common">Parasitoid wasp</name>
    <name type="synonym">Apanteles congregatus</name>
    <dbReference type="NCBI Taxonomy" id="51543"/>
    <lineage>
        <taxon>Eukaryota</taxon>
        <taxon>Metazoa</taxon>
        <taxon>Ecdysozoa</taxon>
        <taxon>Arthropoda</taxon>
        <taxon>Hexapoda</taxon>
        <taxon>Insecta</taxon>
        <taxon>Pterygota</taxon>
        <taxon>Neoptera</taxon>
        <taxon>Endopterygota</taxon>
        <taxon>Hymenoptera</taxon>
        <taxon>Apocrita</taxon>
        <taxon>Ichneumonoidea</taxon>
        <taxon>Braconidae</taxon>
        <taxon>Microgastrinae</taxon>
        <taxon>Cotesia</taxon>
    </lineage>
</organism>
<keyword evidence="4" id="KW-0496">Mitochondrion</keyword>
<dbReference type="Pfam" id="PF00651">
    <property type="entry name" value="BTB"/>
    <property type="match status" value="2"/>
</dbReference>
<dbReference type="Pfam" id="PF22486">
    <property type="entry name" value="MATH_2"/>
    <property type="match status" value="1"/>
</dbReference>
<evidence type="ECO:0000313" key="10">
    <source>
        <dbReference type="EMBL" id="CAG5093756.1"/>
    </source>
</evidence>
<sequence>MTNMEQDHSSTRHTILYEWKINEITSLIKSLAETQDCVKLTSPAFSTGAKSQDSWCLELKINKRDKPYSKDQPDLPESTKQYLTAYLQPNNGDKQVRIKYSLFLHDKNKKKHFVRRSSQVFDDLDGCGFDLVELENLLSQKEELLINDTLTVCIKLTVYDMDDKILTNSSKRKLVDDFQQLLESKIGSDVLLNVGDQQIYAHKSILIARSPVFASMLINGIDDKKNELTISDISAEIIEKMLQFIYTDQVTDLDSDAKDLLQVADKYQLQALKELCEESLFKSITVDNAVDIMVLAEKNHAKRLLDFATNYVVSNASQLVINGSFRVEDHLNCSVVSNLFKKIMSTIITDSRTRFPFTLKQFFMSCLFFIVFIYYIYVYLLSGVVKIYRATRAFMKNRSLAKNKSSSSSDNVTLSGELTVFNDHSSFRVNIPFKTSKRLNTDDFKQLFDDSNEISSDVTLEVGGHEFKAHKVMLMVRNPLVSAMFMDKLKENKVDIADIDQETLKKLLEFIFTDKVNALNNDSELLLKDTDKNQLQKLKSICDESLCNSITLKYAMKMMIIDDNSDQLREYATVFIVINITHVMKAINFNNNNVEFPLILSEIDDKLAIMDKDNDEEKKSEGAAEIREMIDFD</sequence>
<feature type="domain" description="MATH" evidence="9">
    <location>
        <begin position="14"/>
        <end position="156"/>
    </location>
</feature>
<dbReference type="InterPro" id="IPR002083">
    <property type="entry name" value="MATH/TRAF_dom"/>
</dbReference>
<feature type="domain" description="BTB" evidence="8">
    <location>
        <begin position="188"/>
        <end position="254"/>
    </location>
</feature>
<evidence type="ECO:0000256" key="4">
    <source>
        <dbReference type="ARBA" id="ARBA00023128"/>
    </source>
</evidence>
<dbReference type="PROSITE" id="PS50144">
    <property type="entry name" value="MATH"/>
    <property type="match status" value="1"/>
</dbReference>
<dbReference type="PANTHER" id="PTHR24413">
    <property type="entry name" value="SPECKLE-TYPE POZ PROTEIN"/>
    <property type="match status" value="1"/>
</dbReference>
<dbReference type="GO" id="GO:0006754">
    <property type="term" value="P:ATP biosynthetic process"/>
    <property type="evidence" value="ECO:0007669"/>
    <property type="project" value="UniProtKB-KW"/>
</dbReference>
<comment type="subcellular location">
    <subcellularLocation>
        <location evidence="1">Mitochondrion membrane</location>
    </subcellularLocation>
</comment>
<keyword evidence="5 7" id="KW-0472">Membrane</keyword>
<evidence type="ECO:0000259" key="9">
    <source>
        <dbReference type="PROSITE" id="PS50144"/>
    </source>
</evidence>
<evidence type="ECO:0000313" key="11">
    <source>
        <dbReference type="Proteomes" id="UP000786811"/>
    </source>
</evidence>
<keyword evidence="3 7" id="KW-1133">Transmembrane helix</keyword>
<dbReference type="Pfam" id="PF02326">
    <property type="entry name" value="YMF19"/>
    <property type="match status" value="1"/>
</dbReference>
<dbReference type="OrthoDB" id="6359816at2759"/>
<keyword evidence="6" id="KW-0066">ATP synthesis</keyword>
<proteinExistence type="predicted"/>
<gene>
    <name evidence="10" type="ORF">HICCMSTLAB_LOCUS7082</name>
</gene>
<dbReference type="Proteomes" id="UP000786811">
    <property type="component" value="Unassembled WGS sequence"/>
</dbReference>
<evidence type="ECO:0000256" key="5">
    <source>
        <dbReference type="ARBA" id="ARBA00023136"/>
    </source>
</evidence>
<dbReference type="AlphaFoldDB" id="A0A8J2HEV7"/>
<name>A0A8J2HEV7_COTCN</name>
<dbReference type="InterPro" id="IPR003319">
    <property type="entry name" value="YMF19-like_N"/>
</dbReference>
<keyword evidence="2 7" id="KW-0812">Transmembrane</keyword>
<dbReference type="InterPro" id="IPR011333">
    <property type="entry name" value="SKP1/BTB/POZ_sf"/>
</dbReference>
<feature type="transmembrane region" description="Helical" evidence="7">
    <location>
        <begin position="362"/>
        <end position="388"/>
    </location>
</feature>
<dbReference type="InterPro" id="IPR008974">
    <property type="entry name" value="TRAF-like"/>
</dbReference>
<evidence type="ECO:0000256" key="6">
    <source>
        <dbReference type="ARBA" id="ARBA00023310"/>
    </source>
</evidence>
<comment type="caution">
    <text evidence="10">The sequence shown here is derived from an EMBL/GenBank/DDBJ whole genome shotgun (WGS) entry which is preliminary data.</text>
</comment>